<name>A0A151Z4P5_TIELA</name>
<gene>
    <name evidence="1" type="ORF">DLAC_11815</name>
</gene>
<sequence>MLNLYTVTLLMTGGTNSKFQYSVTFYPQDKFDRVAVLQATIPKSFYTVRRNLNTFTLTEGLDEVVITIPIGNYSRKSLQDTLQTILNESSPHNISYSIFWPTSKQPNTDI</sequence>
<dbReference type="Proteomes" id="UP000076078">
    <property type="component" value="Unassembled WGS sequence"/>
</dbReference>
<evidence type="ECO:0000313" key="1">
    <source>
        <dbReference type="EMBL" id="KYQ88908.1"/>
    </source>
</evidence>
<protein>
    <submittedName>
        <fullName evidence="1">Uncharacterized protein</fullName>
    </submittedName>
</protein>
<proteinExistence type="predicted"/>
<reference evidence="1 2" key="1">
    <citation type="submission" date="2015-12" db="EMBL/GenBank/DDBJ databases">
        <title>Dictyostelia acquired genes for synthesis and detection of signals that induce cell-type specialization by lateral gene transfer from prokaryotes.</title>
        <authorList>
            <person name="Gloeckner G."/>
            <person name="Schaap P."/>
        </authorList>
    </citation>
    <scope>NUCLEOTIDE SEQUENCE [LARGE SCALE GENOMIC DNA]</scope>
    <source>
        <strain evidence="1 2">TK</strain>
    </source>
</reference>
<accession>A0A151Z4P5</accession>
<dbReference type="OrthoDB" id="21906at2759"/>
<dbReference type="InParanoid" id="A0A151Z4P5"/>
<dbReference type="EMBL" id="LODT01000046">
    <property type="protein sequence ID" value="KYQ88908.1"/>
    <property type="molecule type" value="Genomic_DNA"/>
</dbReference>
<comment type="caution">
    <text evidence="1">The sequence shown here is derived from an EMBL/GenBank/DDBJ whole genome shotgun (WGS) entry which is preliminary data.</text>
</comment>
<organism evidence="1 2">
    <name type="scientific">Tieghemostelium lacteum</name>
    <name type="common">Slime mold</name>
    <name type="synonym">Dictyostelium lacteum</name>
    <dbReference type="NCBI Taxonomy" id="361077"/>
    <lineage>
        <taxon>Eukaryota</taxon>
        <taxon>Amoebozoa</taxon>
        <taxon>Evosea</taxon>
        <taxon>Eumycetozoa</taxon>
        <taxon>Dictyostelia</taxon>
        <taxon>Dictyosteliales</taxon>
        <taxon>Raperosteliaceae</taxon>
        <taxon>Tieghemostelium</taxon>
    </lineage>
</organism>
<evidence type="ECO:0000313" key="2">
    <source>
        <dbReference type="Proteomes" id="UP000076078"/>
    </source>
</evidence>
<keyword evidence="2" id="KW-1185">Reference proteome</keyword>
<dbReference type="AlphaFoldDB" id="A0A151Z4P5"/>